<comment type="caution">
    <text evidence="2">The sequence shown here is derived from an EMBL/GenBank/DDBJ whole genome shotgun (WGS) entry which is preliminary data.</text>
</comment>
<feature type="domain" description="DUF4143" evidence="1">
    <location>
        <begin position="8"/>
        <end position="42"/>
    </location>
</feature>
<name>A0A645H7W6_9ZZZZ</name>
<protein>
    <recommendedName>
        <fullName evidence="1">DUF4143 domain-containing protein</fullName>
    </recommendedName>
</protein>
<accession>A0A645H7W6</accession>
<dbReference type="AlphaFoldDB" id="A0A645H7W6"/>
<reference evidence="2" key="1">
    <citation type="submission" date="2019-08" db="EMBL/GenBank/DDBJ databases">
        <authorList>
            <person name="Kucharzyk K."/>
            <person name="Murdoch R.W."/>
            <person name="Higgins S."/>
            <person name="Loffler F."/>
        </authorList>
    </citation>
    <scope>NUCLEOTIDE SEQUENCE</scope>
</reference>
<dbReference type="InterPro" id="IPR025420">
    <property type="entry name" value="DUF4143"/>
</dbReference>
<dbReference type="EMBL" id="VSSQ01088520">
    <property type="protein sequence ID" value="MPN35127.1"/>
    <property type="molecule type" value="Genomic_DNA"/>
</dbReference>
<evidence type="ECO:0000313" key="2">
    <source>
        <dbReference type="EMBL" id="MPN35127.1"/>
    </source>
</evidence>
<proteinExistence type="predicted"/>
<evidence type="ECO:0000259" key="1">
    <source>
        <dbReference type="Pfam" id="PF13635"/>
    </source>
</evidence>
<gene>
    <name evidence="2" type="ORF">SDC9_182622</name>
</gene>
<organism evidence="2">
    <name type="scientific">bioreactor metagenome</name>
    <dbReference type="NCBI Taxonomy" id="1076179"/>
    <lineage>
        <taxon>unclassified sequences</taxon>
        <taxon>metagenomes</taxon>
        <taxon>ecological metagenomes</taxon>
    </lineage>
</organism>
<sequence length="73" mass="8337">MKRNVLAENPKELYFWRTTSKSEVDLVIKDGDDLFPYEIKWGNKKGKSLAFKNEYGVSVQTLSSASPDVWPLA</sequence>
<dbReference type="Pfam" id="PF13635">
    <property type="entry name" value="DUF4143"/>
    <property type="match status" value="1"/>
</dbReference>